<gene>
    <name evidence="12 16" type="primary">dnaG</name>
    <name evidence="16" type="ORF">MC378_08470</name>
</gene>
<evidence type="ECO:0000256" key="1">
    <source>
        <dbReference type="ARBA" id="ARBA00022478"/>
    </source>
</evidence>
<evidence type="ECO:0000256" key="12">
    <source>
        <dbReference type="HAMAP-Rule" id="MF_00974"/>
    </source>
</evidence>
<dbReference type="EC" id="2.7.7.101" evidence="12"/>
<comment type="caution">
    <text evidence="16">The sequence shown here is derived from an EMBL/GenBank/DDBJ whole genome shotgun (WGS) entry which is preliminary data.</text>
</comment>
<dbReference type="SUPFAM" id="SSF57783">
    <property type="entry name" value="Zinc beta-ribbon"/>
    <property type="match status" value="1"/>
</dbReference>
<evidence type="ECO:0000256" key="11">
    <source>
        <dbReference type="ARBA" id="ARBA00023163"/>
    </source>
</evidence>
<comment type="subunit">
    <text evidence="12">Monomer. Interacts with DnaB.</text>
</comment>
<keyword evidence="5 12" id="KW-0235">DNA replication</keyword>
<evidence type="ECO:0000256" key="4">
    <source>
        <dbReference type="ARBA" id="ARBA00022695"/>
    </source>
</evidence>
<dbReference type="InterPro" id="IPR034151">
    <property type="entry name" value="TOPRIM_DnaG_bac"/>
</dbReference>
<dbReference type="NCBIfam" id="TIGR01391">
    <property type="entry name" value="dnaG"/>
    <property type="match status" value="1"/>
</dbReference>
<keyword evidence="9" id="KW-0460">Magnesium</keyword>
<organism evidence="16 17">
    <name type="scientific">Polaribacter marinus</name>
    <dbReference type="NCBI Taxonomy" id="2916838"/>
    <lineage>
        <taxon>Bacteria</taxon>
        <taxon>Pseudomonadati</taxon>
        <taxon>Bacteroidota</taxon>
        <taxon>Flavobacteriia</taxon>
        <taxon>Flavobacteriales</taxon>
        <taxon>Flavobacteriaceae</taxon>
    </lineage>
</organism>
<evidence type="ECO:0000256" key="3">
    <source>
        <dbReference type="ARBA" id="ARBA00022679"/>
    </source>
</evidence>
<dbReference type="PANTHER" id="PTHR30313:SF2">
    <property type="entry name" value="DNA PRIMASE"/>
    <property type="match status" value="1"/>
</dbReference>
<feature type="domain" description="Toprim" evidence="15">
    <location>
        <begin position="259"/>
        <end position="340"/>
    </location>
</feature>
<comment type="cofactor">
    <cofactor evidence="13">
        <name>Zn(2+)</name>
        <dbReference type="ChEBI" id="CHEBI:29105"/>
    </cofactor>
    <text evidence="13">Binds 1 zinc ion per monomer.</text>
</comment>
<evidence type="ECO:0000256" key="14">
    <source>
        <dbReference type="SAM" id="MobiDB-lite"/>
    </source>
</evidence>
<keyword evidence="8 13" id="KW-0862">Zinc</keyword>
<dbReference type="CDD" id="cd03364">
    <property type="entry name" value="TOPRIM_DnaG_primases"/>
    <property type="match status" value="1"/>
</dbReference>
<evidence type="ECO:0000256" key="13">
    <source>
        <dbReference type="PIRNR" id="PIRNR002811"/>
    </source>
</evidence>
<name>A0A9X2AK74_9FLAO</name>
<comment type="function">
    <text evidence="12 13">RNA polymerase that catalyzes the synthesis of short RNA molecules used as primers for DNA polymerase during DNA replication.</text>
</comment>
<dbReference type="PROSITE" id="PS50880">
    <property type="entry name" value="TOPRIM"/>
    <property type="match status" value="1"/>
</dbReference>
<dbReference type="RefSeq" id="WP_242178329.1">
    <property type="nucleotide sequence ID" value="NZ_JAKQYM010000005.1"/>
</dbReference>
<evidence type="ECO:0000256" key="7">
    <source>
        <dbReference type="ARBA" id="ARBA00022771"/>
    </source>
</evidence>
<dbReference type="GO" id="GO:1990077">
    <property type="term" value="C:primosome complex"/>
    <property type="evidence" value="ECO:0007669"/>
    <property type="project" value="UniProtKB-KW"/>
</dbReference>
<protein>
    <recommendedName>
        <fullName evidence="12 13">DNA primase</fullName>
        <ecNumber evidence="12">2.7.7.101</ecNumber>
    </recommendedName>
</protein>
<keyword evidence="2 12" id="KW-0639">Primosome</keyword>
<dbReference type="Gene3D" id="3.40.1360.10">
    <property type="match status" value="1"/>
</dbReference>
<dbReference type="SMART" id="SM00493">
    <property type="entry name" value="TOPRIM"/>
    <property type="match status" value="1"/>
</dbReference>
<keyword evidence="6 13" id="KW-0479">Metal-binding</keyword>
<evidence type="ECO:0000256" key="9">
    <source>
        <dbReference type="ARBA" id="ARBA00022842"/>
    </source>
</evidence>
<dbReference type="Pfam" id="PF10410">
    <property type="entry name" value="DnaB_bind"/>
    <property type="match status" value="1"/>
</dbReference>
<dbReference type="FunFam" id="3.40.1360.10:FF:000002">
    <property type="entry name" value="DNA primase"/>
    <property type="match status" value="1"/>
</dbReference>
<dbReference type="InterPro" id="IPR019475">
    <property type="entry name" value="DNA_primase_DnaB-bd"/>
</dbReference>
<dbReference type="InterPro" id="IPR006295">
    <property type="entry name" value="DNA_primase_DnaG"/>
</dbReference>
<accession>A0A9X2AK74</accession>
<dbReference type="GO" id="GO:0003677">
    <property type="term" value="F:DNA binding"/>
    <property type="evidence" value="ECO:0007669"/>
    <property type="project" value="UniProtKB-KW"/>
</dbReference>
<keyword evidence="4 12" id="KW-0548">Nucleotidyltransferase</keyword>
<keyword evidence="3 12" id="KW-0808">Transferase</keyword>
<evidence type="ECO:0000313" key="16">
    <source>
        <dbReference type="EMBL" id="MCI2229198.1"/>
    </source>
</evidence>
<dbReference type="GO" id="GO:0008270">
    <property type="term" value="F:zinc ion binding"/>
    <property type="evidence" value="ECO:0007669"/>
    <property type="project" value="UniProtKB-KW"/>
</dbReference>
<dbReference type="AlphaFoldDB" id="A0A9X2AK74"/>
<dbReference type="Gene3D" id="3.90.980.10">
    <property type="entry name" value="DNA primase, catalytic core, N-terminal domain"/>
    <property type="match status" value="1"/>
</dbReference>
<dbReference type="InterPro" id="IPR006171">
    <property type="entry name" value="TOPRIM_dom"/>
</dbReference>
<dbReference type="InterPro" id="IPR050219">
    <property type="entry name" value="DnaG_primase"/>
</dbReference>
<comment type="catalytic activity">
    <reaction evidence="12">
        <text>ssDNA + n NTP = ssDNA/pppN(pN)n-1 hybrid + (n-1) diphosphate.</text>
        <dbReference type="EC" id="2.7.7.101"/>
    </reaction>
</comment>
<evidence type="ECO:0000256" key="6">
    <source>
        <dbReference type="ARBA" id="ARBA00022723"/>
    </source>
</evidence>
<evidence type="ECO:0000259" key="15">
    <source>
        <dbReference type="PROSITE" id="PS50880"/>
    </source>
</evidence>
<dbReference type="SMART" id="SM00400">
    <property type="entry name" value="ZnF_CHCC"/>
    <property type="match status" value="1"/>
</dbReference>
<keyword evidence="11 12" id="KW-0804">Transcription</keyword>
<dbReference type="EMBL" id="JAKQYM010000005">
    <property type="protein sequence ID" value="MCI2229198.1"/>
    <property type="molecule type" value="Genomic_DNA"/>
</dbReference>
<dbReference type="Pfam" id="PF13155">
    <property type="entry name" value="Toprim_2"/>
    <property type="match status" value="1"/>
</dbReference>
<dbReference type="GO" id="GO:0003899">
    <property type="term" value="F:DNA-directed RNA polymerase activity"/>
    <property type="evidence" value="ECO:0007669"/>
    <property type="project" value="UniProtKB-UniRule"/>
</dbReference>
<evidence type="ECO:0000256" key="10">
    <source>
        <dbReference type="ARBA" id="ARBA00023125"/>
    </source>
</evidence>
<feature type="region of interest" description="Disordered" evidence="14">
    <location>
        <begin position="436"/>
        <end position="456"/>
    </location>
</feature>
<keyword evidence="1 12" id="KW-0240">DNA-directed RNA polymerase</keyword>
<dbReference type="GO" id="GO:0006269">
    <property type="term" value="P:DNA replication, synthesis of primer"/>
    <property type="evidence" value="ECO:0007669"/>
    <property type="project" value="UniProtKB-UniRule"/>
</dbReference>
<dbReference type="PANTHER" id="PTHR30313">
    <property type="entry name" value="DNA PRIMASE"/>
    <property type="match status" value="1"/>
</dbReference>
<dbReference type="PIRSF" id="PIRSF002811">
    <property type="entry name" value="DnaG"/>
    <property type="match status" value="1"/>
</dbReference>
<comment type="caution">
    <text evidence="12">Lacks conserved residue(s) required for the propagation of feature annotation.</text>
</comment>
<dbReference type="Pfam" id="PF08275">
    <property type="entry name" value="DNAG_N"/>
    <property type="match status" value="1"/>
</dbReference>
<dbReference type="Proteomes" id="UP001139369">
    <property type="component" value="Unassembled WGS sequence"/>
</dbReference>
<evidence type="ECO:0000313" key="17">
    <source>
        <dbReference type="Proteomes" id="UP001139369"/>
    </source>
</evidence>
<dbReference type="InterPro" id="IPR013264">
    <property type="entry name" value="DNAG_N"/>
</dbReference>
<dbReference type="GO" id="GO:0000428">
    <property type="term" value="C:DNA-directed RNA polymerase complex"/>
    <property type="evidence" value="ECO:0007669"/>
    <property type="project" value="UniProtKB-KW"/>
</dbReference>
<sequence length="667" mass="76178">MISRSTIDRVFESARVEEVIGEFVQLKKAGSNFKGLSPFTDEKSPSFMVSPVKQIWKDFSTGKGGNSVSFLMEHEHYTYPEALRWLAKKYNIEIEETEQTSEEKAQMNERESMFLVSNFAKDYFHDVMLNSNKGKAIGLSYFKERGFTDKTIKKFELGYCIDEWDNFTKAALTKGYDLKYLASTGLTIVKENKQFDRFKGRVMFPIHSMSGRILGFGGRILTADKKAAKYLNSPESDIYHKSKILYGIYQAKKEIAKQDNCFLVEGYTDVISFHQSGIENVVASSGTALTSDQIRLVNRLTKNITVLFDGDAAGIRASIRGIDLILEQGMNVKVVQFPDGEDPDSFAKSHSDNELKEYLESSAQDFINFKVSLLLKEAKNDPIKKAGLIRDIVSSISKIPDAIQREVYVQECARIMDISERVLFSELAQLLKKGIQEKSKKSHQPKQDPNQPPPEYFMEQEQAQMGLVKGGSISSKKVDQLSILEKEIIRILLLFGNEEVDFIEEITNVDEEGKETISVRKYQNLVSAEIYLHLQEDEIEFTNPLFQEIYIEMIHQLNQSEKLEVDRLVNHENPDISSIVTSILMDEEKHQLSDWEGQNIEVKSALEVLDKLVNDSVFNLRRVLIGKKIEELMLEVSKEPSKSIDLEIVKNYTGLKMRLFEKLNRVV</sequence>
<keyword evidence="7" id="KW-0863">Zinc-finger</keyword>
<dbReference type="FunFam" id="3.90.580.10:FF:000001">
    <property type="entry name" value="DNA primase"/>
    <property type="match status" value="1"/>
</dbReference>
<dbReference type="InterPro" id="IPR002694">
    <property type="entry name" value="Znf_CHC2"/>
</dbReference>
<dbReference type="InterPro" id="IPR036977">
    <property type="entry name" value="DNA_primase_Znf_CHC2"/>
</dbReference>
<comment type="similarity">
    <text evidence="12 13">Belongs to the DnaG primase family.</text>
</comment>
<dbReference type="SUPFAM" id="SSF56731">
    <property type="entry name" value="DNA primase core"/>
    <property type="match status" value="1"/>
</dbReference>
<dbReference type="Gene3D" id="3.90.580.10">
    <property type="entry name" value="Zinc finger, CHC2-type domain"/>
    <property type="match status" value="1"/>
</dbReference>
<evidence type="ECO:0000256" key="8">
    <source>
        <dbReference type="ARBA" id="ARBA00022833"/>
    </source>
</evidence>
<dbReference type="HAMAP" id="MF_00974">
    <property type="entry name" value="DNA_primase_DnaG"/>
    <property type="match status" value="1"/>
</dbReference>
<dbReference type="InterPro" id="IPR037068">
    <property type="entry name" value="DNA_primase_core_N_sf"/>
</dbReference>
<keyword evidence="10 12" id="KW-0238">DNA-binding</keyword>
<dbReference type="Pfam" id="PF01807">
    <property type="entry name" value="Zn_ribbon_DnaG"/>
    <property type="match status" value="1"/>
</dbReference>
<dbReference type="GO" id="GO:0005737">
    <property type="term" value="C:cytoplasm"/>
    <property type="evidence" value="ECO:0007669"/>
    <property type="project" value="TreeGrafter"/>
</dbReference>
<dbReference type="InterPro" id="IPR030846">
    <property type="entry name" value="DnaG_bac"/>
</dbReference>
<evidence type="ECO:0000256" key="5">
    <source>
        <dbReference type="ARBA" id="ARBA00022705"/>
    </source>
</evidence>
<reference evidence="16" key="1">
    <citation type="submission" date="2022-02" db="EMBL/GenBank/DDBJ databases">
        <title>Polaribacter sp. MSW13, isolated from seawater.</title>
        <authorList>
            <person name="Kristyanto S."/>
            <person name="Jung J."/>
            <person name="Jeon C.O."/>
        </authorList>
    </citation>
    <scope>NUCLEOTIDE SEQUENCE</scope>
    <source>
        <strain evidence="16">MSW13</strain>
    </source>
</reference>
<evidence type="ECO:0000256" key="2">
    <source>
        <dbReference type="ARBA" id="ARBA00022515"/>
    </source>
</evidence>
<proteinExistence type="inferred from homology"/>
<keyword evidence="17" id="KW-1185">Reference proteome</keyword>